<dbReference type="Pfam" id="PF13432">
    <property type="entry name" value="TPR_16"/>
    <property type="match status" value="1"/>
</dbReference>
<dbReference type="SMART" id="SM00028">
    <property type="entry name" value="TPR"/>
    <property type="match status" value="7"/>
</dbReference>
<organism evidence="4 5">
    <name type="scientific">Methyloceanibacter methanicus</name>
    <dbReference type="NCBI Taxonomy" id="1774968"/>
    <lineage>
        <taxon>Bacteria</taxon>
        <taxon>Pseudomonadati</taxon>
        <taxon>Pseudomonadota</taxon>
        <taxon>Alphaproteobacteria</taxon>
        <taxon>Hyphomicrobiales</taxon>
        <taxon>Hyphomicrobiaceae</taxon>
        <taxon>Methyloceanibacter</taxon>
    </lineage>
</organism>
<dbReference type="STRING" id="1774968.AUC68_04490"/>
<keyword evidence="1" id="KW-0677">Repeat</keyword>
<evidence type="ECO:0000313" key="5">
    <source>
        <dbReference type="Proteomes" id="UP000094501"/>
    </source>
</evidence>
<gene>
    <name evidence="4" type="ORF">AUC68_04490</name>
</gene>
<dbReference type="InterPro" id="IPR050498">
    <property type="entry name" value="Ycf3"/>
</dbReference>
<dbReference type="EMBL" id="LPWG01000011">
    <property type="protein sequence ID" value="ODR99265.1"/>
    <property type="molecule type" value="Genomic_DNA"/>
</dbReference>
<dbReference type="GO" id="GO:0009279">
    <property type="term" value="C:cell outer membrane"/>
    <property type="evidence" value="ECO:0007669"/>
    <property type="project" value="TreeGrafter"/>
</dbReference>
<keyword evidence="5" id="KW-1185">Reference proteome</keyword>
<evidence type="ECO:0000256" key="2">
    <source>
        <dbReference type="ARBA" id="ARBA00022803"/>
    </source>
</evidence>
<dbReference type="GO" id="GO:0046813">
    <property type="term" value="P:receptor-mediated virion attachment to host cell"/>
    <property type="evidence" value="ECO:0007669"/>
    <property type="project" value="TreeGrafter"/>
</dbReference>
<accession>A0A1E3W0C5</accession>
<evidence type="ECO:0000313" key="4">
    <source>
        <dbReference type="EMBL" id="ODR99265.1"/>
    </source>
</evidence>
<dbReference type="OrthoDB" id="9813074at2"/>
<sequence>MDRPDDAEPDKEDAFGDLRARAVKHFTNKDYDSAIADFTDIIRQGGATWEDYNMRGMSYHYKKDLDLALSDYARALALPDHREFVHYNRSLILRDRGDIDGALAELDAAIDKHQSKAASHYLERAELYVRKSKFDEAIADNDTAIDLLSKDESVSPQDKAYAYFMRGMSKERKLQADPEIMKDGKLCKDLSSDKAGENADCRYEVALLVPLLDFEAAAVIYPEYAQAHAEIGWISAELGNYQKAVESNTKAIKLNPTYSTAYSNRCLAYNGLKQRDVAIADCNDAIRHDSNSARAWTMRGLVYATRRGRSNRNKAISDLRHALTLSPGYPDAISILKQMGVKP</sequence>
<reference evidence="4 5" key="1">
    <citation type="journal article" date="2016" name="Environ. Microbiol.">
        <title>New Methyloceanibacter diversity from North Sea sediments includes methanotroph containing solely the soluble methane monooxygenase.</title>
        <authorList>
            <person name="Vekeman B."/>
            <person name="Kerckhof F.M."/>
            <person name="Cremers G."/>
            <person name="de Vos P."/>
            <person name="Vandamme P."/>
            <person name="Boon N."/>
            <person name="Op den Camp H.J."/>
            <person name="Heylen K."/>
        </authorList>
    </citation>
    <scope>NUCLEOTIDE SEQUENCE [LARGE SCALE GENOMIC DNA]</scope>
    <source>
        <strain evidence="4 5">R-67174</strain>
    </source>
</reference>
<evidence type="ECO:0000256" key="3">
    <source>
        <dbReference type="PROSITE-ProRule" id="PRU00339"/>
    </source>
</evidence>
<dbReference type="Gene3D" id="1.25.40.10">
    <property type="entry name" value="Tetratricopeptide repeat domain"/>
    <property type="match status" value="4"/>
</dbReference>
<comment type="caution">
    <text evidence="4">The sequence shown here is derived from an EMBL/GenBank/DDBJ whole genome shotgun (WGS) entry which is preliminary data.</text>
</comment>
<name>A0A1E3W0C5_9HYPH</name>
<proteinExistence type="predicted"/>
<keyword evidence="2 3" id="KW-0802">TPR repeat</keyword>
<dbReference type="PANTHER" id="PTHR44858">
    <property type="entry name" value="TETRATRICOPEPTIDE REPEAT PROTEIN 6"/>
    <property type="match status" value="1"/>
</dbReference>
<feature type="repeat" description="TPR" evidence="3">
    <location>
        <begin position="225"/>
        <end position="258"/>
    </location>
</feature>
<dbReference type="InterPro" id="IPR019734">
    <property type="entry name" value="TPR_rpt"/>
</dbReference>
<dbReference type="PANTHER" id="PTHR44858:SF1">
    <property type="entry name" value="UDP-N-ACETYLGLUCOSAMINE--PEPTIDE N-ACETYLGLUCOSAMINYLTRANSFERASE SPINDLY-RELATED"/>
    <property type="match status" value="1"/>
</dbReference>
<dbReference type="AlphaFoldDB" id="A0A1E3W0C5"/>
<evidence type="ECO:0000256" key="1">
    <source>
        <dbReference type="ARBA" id="ARBA00022737"/>
    </source>
</evidence>
<dbReference type="Proteomes" id="UP000094501">
    <property type="component" value="Unassembled WGS sequence"/>
</dbReference>
<dbReference type="PROSITE" id="PS50005">
    <property type="entry name" value="TPR"/>
    <property type="match status" value="1"/>
</dbReference>
<dbReference type="SUPFAM" id="SSF48452">
    <property type="entry name" value="TPR-like"/>
    <property type="match status" value="2"/>
</dbReference>
<dbReference type="InterPro" id="IPR011990">
    <property type="entry name" value="TPR-like_helical_dom_sf"/>
</dbReference>
<protein>
    <submittedName>
        <fullName evidence="4">Uncharacterized protein</fullName>
    </submittedName>
</protein>
<dbReference type="RefSeq" id="WP_069437204.1">
    <property type="nucleotide sequence ID" value="NZ_LPWG01000011.1"/>
</dbReference>
<dbReference type="Pfam" id="PF13181">
    <property type="entry name" value="TPR_8"/>
    <property type="match status" value="2"/>
</dbReference>